<geneLocation type="plasmid" evidence="2">
    <name>unnamed2</name>
</geneLocation>
<dbReference type="Proteomes" id="UP000319837">
    <property type="component" value="Plasmid unnamed2"/>
</dbReference>
<dbReference type="AlphaFoldDB" id="A0A553SQI2"/>
<organism evidence="2">
    <name type="scientific">Niallia circulans</name>
    <name type="common">Bacillus circulans</name>
    <dbReference type="NCBI Taxonomy" id="1397"/>
    <lineage>
        <taxon>Bacteria</taxon>
        <taxon>Bacillati</taxon>
        <taxon>Bacillota</taxon>
        <taxon>Bacilli</taxon>
        <taxon>Bacillales</taxon>
        <taxon>Bacillaceae</taxon>
        <taxon>Niallia</taxon>
    </lineage>
</organism>
<proteinExistence type="predicted"/>
<keyword evidence="2" id="KW-0614">Plasmid</keyword>
<evidence type="ECO:0000313" key="2">
    <source>
        <dbReference type="EMBL" id="TRZ39251.1"/>
    </source>
</evidence>
<evidence type="ECO:0000256" key="1">
    <source>
        <dbReference type="SAM" id="Coils"/>
    </source>
</evidence>
<protein>
    <submittedName>
        <fullName evidence="2">Uncharacterized protein</fullName>
    </submittedName>
</protein>
<comment type="caution">
    <text evidence="2">The sequence shown here is derived from an EMBL/GenBank/DDBJ whole genome shotgun (WGS) entry which is preliminary data.</text>
</comment>
<sequence>MKRLHEFIGDEYSLLLDFPLYNKILINTEFEIEDENEAIYGGGELIGVFTLTHFLENRDFQALKSIFLNEEINNFHYCPFCDKSVPIVYKSPIEIPEAIRNHILTSDHIDSSELHEANVNHAETVFEERYKAVRDLLFDRNGILNIELNCTAKEQHKFNIIFALDKKGYLTKIGQSPSIREFDNSSKRYKSILKGKQNKQIIRELNTSTGLKSHGIGIGSFVYLRRIFERLIYGQYDILLTENPTDNSEDFKNLRMAEKIDYLKDYLPKFLVNNKSLYSILSKGIHELSEQECLENYDTVYAAIIYILEQKLEIDEKNKREQEIQKNIQSILNKS</sequence>
<dbReference type="RefSeq" id="WP_185762831.1">
    <property type="nucleotide sequence ID" value="NZ_CM017506.1"/>
</dbReference>
<dbReference type="EMBL" id="RIBP01000003">
    <property type="protein sequence ID" value="TRZ39251.1"/>
    <property type="molecule type" value="Genomic_DNA"/>
</dbReference>
<reference evidence="2" key="1">
    <citation type="submission" date="2018-10" db="EMBL/GenBank/DDBJ databases">
        <title>FDA dAtabase for Regulatory Grade micrObial Sequences (FDA-ARGOS): Supporting development and validation of Infectious Disease Dx tests.</title>
        <authorList>
            <person name="Minogue T."/>
            <person name="Wolcott M."/>
            <person name="Wasieloski L."/>
            <person name="Aguilar W."/>
            <person name="Moore D."/>
            <person name="Tallon L.J."/>
            <person name="Sadzewicz L."/>
            <person name="Sengamalay N."/>
            <person name="Ott S."/>
            <person name="Godinez A."/>
            <person name="Nagaraj S."/>
            <person name="Vavikolanu K."/>
            <person name="Vyas G."/>
            <person name="Nadendla S."/>
            <person name="Aluvathingal J."/>
            <person name="Sichtig H."/>
        </authorList>
    </citation>
    <scope>NUCLEOTIDE SEQUENCE</scope>
    <source>
        <strain evidence="2">FDAARGOS_343</strain>
        <plasmid evidence="2">unnamed2</plasmid>
    </source>
</reference>
<feature type="coiled-coil region" evidence="1">
    <location>
        <begin position="307"/>
        <end position="334"/>
    </location>
</feature>
<keyword evidence="1" id="KW-0175">Coiled coil</keyword>
<name>A0A553SQI2_NIACI</name>
<accession>A0A553SQI2</accession>
<gene>
    <name evidence="2" type="ORF">CEQ21_07740</name>
</gene>